<dbReference type="Gene3D" id="2.40.50.230">
    <property type="entry name" value="Gp5 N-terminal domain"/>
    <property type="match status" value="1"/>
</dbReference>
<dbReference type="InterPro" id="IPR037026">
    <property type="entry name" value="Vgr_OB-fold_dom_sf"/>
</dbReference>
<dbReference type="AlphaFoldDB" id="A0A3S8UPM8"/>
<dbReference type="KEGG" id="pory:EJA05_21860"/>
<gene>
    <name evidence="3" type="ORF">EJA05_21860</name>
</gene>
<evidence type="ECO:0000259" key="2">
    <source>
        <dbReference type="Pfam" id="PF21930"/>
    </source>
</evidence>
<dbReference type="Pfam" id="PF04717">
    <property type="entry name" value="Phage_base_V"/>
    <property type="match status" value="1"/>
</dbReference>
<proteinExistence type="predicted"/>
<feature type="domain" description="Gp5/Type VI secretion system Vgr protein OB-fold" evidence="1">
    <location>
        <begin position="18"/>
        <end position="85"/>
    </location>
</feature>
<reference evidence="3 4" key="1">
    <citation type="submission" date="2018-12" db="EMBL/GenBank/DDBJ databases">
        <authorList>
            <person name="Li S."/>
            <person name="Yang R."/>
            <person name="Chen G."/>
            <person name="Zou L."/>
            <person name="Zhang C."/>
            <person name="Chen Y."/>
            <person name="Liu Z."/>
            <person name="Li Y."/>
            <person name="Yan Y."/>
            <person name="Huang M."/>
            <person name="Chen T."/>
        </authorList>
    </citation>
    <scope>NUCLEOTIDE SEQUENCE [LARGE SCALE GENOMIC DNA]</scope>
    <source>
        <strain evidence="3 4">1257</strain>
    </source>
</reference>
<dbReference type="Gene3D" id="6.20.150.10">
    <property type="match status" value="1"/>
</dbReference>
<dbReference type="InterPro" id="IPR054122">
    <property type="entry name" value="Gp138-like_C"/>
</dbReference>
<feature type="domain" description="Gp138-like beta-helical trimerization" evidence="2">
    <location>
        <begin position="99"/>
        <end position="184"/>
    </location>
</feature>
<accession>A0A3S8UPM8</accession>
<dbReference type="InterPro" id="IPR013046">
    <property type="entry name" value="GpV/Gp45"/>
</dbReference>
<sequence>MSYASAMHDRMLAALVIPCRVVAVDLAAARVRVSDGGGWTSTWVRWHALAAGKARHWRVPSLDEQGVLVSPSGEPAQGTFVPGLYGNAGAAPDNRDHVEIWRFDDGGSLSYDWQASRYDIQLPKGNANIKVGASTLQVSDAGITLETSAITLEATSIALDATSITLTGNVAIDGPLLVSGDINGGGRIIDTAGNTANHKH</sequence>
<evidence type="ECO:0000313" key="4">
    <source>
        <dbReference type="Proteomes" id="UP000268230"/>
    </source>
</evidence>
<dbReference type="NCBIfam" id="TIGR01644">
    <property type="entry name" value="phage_P2_V"/>
    <property type="match status" value="1"/>
</dbReference>
<dbReference type="Pfam" id="PF21930">
    <property type="entry name" value="Gp138_C"/>
    <property type="match status" value="1"/>
</dbReference>
<evidence type="ECO:0000313" key="3">
    <source>
        <dbReference type="EMBL" id="AZL70203.1"/>
    </source>
</evidence>
<dbReference type="EMBL" id="CP034338">
    <property type="protein sequence ID" value="AZL70203.1"/>
    <property type="molecule type" value="Genomic_DNA"/>
</dbReference>
<dbReference type="OrthoDB" id="4931325at2"/>
<dbReference type="InterPro" id="IPR006531">
    <property type="entry name" value="Gp5/Vgr_OB"/>
</dbReference>
<dbReference type="Proteomes" id="UP000268230">
    <property type="component" value="Chromosome"/>
</dbReference>
<protein>
    <submittedName>
        <fullName evidence="3">Phage baseplate assembly protein V</fullName>
    </submittedName>
</protein>
<organism evidence="3 4">
    <name type="scientific">Pseudomonas entomophila</name>
    <dbReference type="NCBI Taxonomy" id="312306"/>
    <lineage>
        <taxon>Bacteria</taxon>
        <taxon>Pseudomonadati</taxon>
        <taxon>Pseudomonadota</taxon>
        <taxon>Gammaproteobacteria</taxon>
        <taxon>Pseudomonadales</taxon>
        <taxon>Pseudomonadaceae</taxon>
        <taxon>Pseudomonas</taxon>
    </lineage>
</organism>
<name>A0A3S8UPM8_9PSED</name>
<evidence type="ECO:0000259" key="1">
    <source>
        <dbReference type="Pfam" id="PF04717"/>
    </source>
</evidence>